<reference evidence="2" key="1">
    <citation type="submission" date="2013-07" db="EMBL/GenBank/DDBJ databases">
        <title>The genome of an arbuscular mycorrhizal fungus provides insights into the evolution of the oldest plant symbiosis.</title>
        <authorList>
            <consortium name="DOE Joint Genome Institute"/>
            <person name="Tisserant E."/>
            <person name="Malbreil M."/>
            <person name="Kuo A."/>
            <person name="Kohler A."/>
            <person name="Symeonidi A."/>
            <person name="Balestrini R."/>
            <person name="Charron P."/>
            <person name="Duensing N."/>
            <person name="Frei-dit-Frey N."/>
            <person name="Gianinazzi-Pearson V."/>
            <person name="Gilbert B."/>
            <person name="Handa Y."/>
            <person name="Hijri M."/>
            <person name="Kaul R."/>
            <person name="Kawaguchi M."/>
            <person name="Krajinski F."/>
            <person name="Lammers P."/>
            <person name="Lapierre D."/>
            <person name="Masclaux F.G."/>
            <person name="Murat C."/>
            <person name="Morin E."/>
            <person name="Ndikumana S."/>
            <person name="Pagni M."/>
            <person name="Petitpierre D."/>
            <person name="Requena N."/>
            <person name="Rosikiewicz P."/>
            <person name="Riley R."/>
            <person name="Saito K."/>
            <person name="San Clemente H."/>
            <person name="Shapiro H."/>
            <person name="van Tuinen D."/>
            <person name="Becard G."/>
            <person name="Bonfante P."/>
            <person name="Paszkowski U."/>
            <person name="Shachar-Hill Y."/>
            <person name="Young J.P."/>
            <person name="Sanders I.R."/>
            <person name="Henrissat B."/>
            <person name="Rensing S.A."/>
            <person name="Grigoriev I.V."/>
            <person name="Corradi N."/>
            <person name="Roux C."/>
            <person name="Martin F."/>
        </authorList>
    </citation>
    <scope>NUCLEOTIDE SEQUENCE</scope>
    <source>
        <strain evidence="2">DAOM 197198</strain>
    </source>
</reference>
<dbReference type="Pfam" id="PF05699">
    <property type="entry name" value="Dimer_Tnp_hAT"/>
    <property type="match status" value="1"/>
</dbReference>
<accession>U9UP26</accession>
<dbReference type="HOGENOM" id="CLU_009123_17_0_1"/>
<dbReference type="AlphaFoldDB" id="U9UP26"/>
<proteinExistence type="predicted"/>
<name>U9UP26_RHIID</name>
<sequence length="87" mass="10009">MNYLSLPLALEIENTLDWWQICFQNFPKLAKLARKYLAIPATSVSSERLFSNAGNVISVKRINLDIKLAGQMLFLKFLHKNGMKILR</sequence>
<dbReference type="InterPro" id="IPR008906">
    <property type="entry name" value="HATC_C_dom"/>
</dbReference>
<organism evidence="2">
    <name type="scientific">Rhizophagus irregularis (strain DAOM 181602 / DAOM 197198 / MUCL 43194)</name>
    <name type="common">Arbuscular mycorrhizal fungus</name>
    <name type="synonym">Glomus intraradices</name>
    <dbReference type="NCBI Taxonomy" id="747089"/>
    <lineage>
        <taxon>Eukaryota</taxon>
        <taxon>Fungi</taxon>
        <taxon>Fungi incertae sedis</taxon>
        <taxon>Mucoromycota</taxon>
        <taxon>Glomeromycotina</taxon>
        <taxon>Glomeromycetes</taxon>
        <taxon>Glomerales</taxon>
        <taxon>Glomeraceae</taxon>
        <taxon>Rhizophagus</taxon>
    </lineage>
</organism>
<dbReference type="EMBL" id="KI280253">
    <property type="protein sequence ID" value="ESA17356.1"/>
    <property type="molecule type" value="Genomic_DNA"/>
</dbReference>
<protein>
    <recommendedName>
        <fullName evidence="1">HAT C-terminal dimerisation domain-containing protein</fullName>
    </recommendedName>
</protein>
<dbReference type="PANTHER" id="PTHR47611:SF3">
    <property type="entry name" value="HAT C-TERMINAL DIMERISATION DOMAIN-CONTAINING PROTEIN"/>
    <property type="match status" value="1"/>
</dbReference>
<evidence type="ECO:0000259" key="1">
    <source>
        <dbReference type="Pfam" id="PF05699"/>
    </source>
</evidence>
<evidence type="ECO:0000313" key="2">
    <source>
        <dbReference type="EMBL" id="ESA17356.1"/>
    </source>
</evidence>
<dbReference type="GO" id="GO:0046983">
    <property type="term" value="F:protein dimerization activity"/>
    <property type="evidence" value="ECO:0007669"/>
    <property type="project" value="InterPro"/>
</dbReference>
<dbReference type="InterPro" id="IPR012337">
    <property type="entry name" value="RNaseH-like_sf"/>
</dbReference>
<dbReference type="SUPFAM" id="SSF53098">
    <property type="entry name" value="Ribonuclease H-like"/>
    <property type="match status" value="1"/>
</dbReference>
<feature type="domain" description="HAT C-terminal dimerisation" evidence="1">
    <location>
        <begin position="12"/>
        <end position="76"/>
    </location>
</feature>
<dbReference type="PANTHER" id="PTHR47611">
    <property type="entry name" value="HAT DIMERISATION DOMAIN, C-TERMINAL"/>
    <property type="match status" value="1"/>
</dbReference>
<gene>
    <name evidence="2" type="ORF">GLOINDRAFT_76777</name>
</gene>